<reference evidence="3 4" key="1">
    <citation type="submission" date="2019-10" db="EMBL/GenBank/DDBJ databases">
        <title>Pseudopuniceibacterium sp. HQ09 islated from Antarctica.</title>
        <authorList>
            <person name="Liao L."/>
            <person name="Su S."/>
            <person name="Chen B."/>
            <person name="Yu Y."/>
        </authorList>
    </citation>
    <scope>NUCLEOTIDE SEQUENCE [LARGE SCALE GENOMIC DNA]</scope>
    <source>
        <strain evidence="3 4">HQ09</strain>
    </source>
</reference>
<dbReference type="InterPro" id="IPR006059">
    <property type="entry name" value="SBP"/>
</dbReference>
<dbReference type="Proteomes" id="UP000594118">
    <property type="component" value="Chromosome"/>
</dbReference>
<dbReference type="SUPFAM" id="SSF53850">
    <property type="entry name" value="Periplasmic binding protein-like II"/>
    <property type="match status" value="1"/>
</dbReference>
<evidence type="ECO:0000256" key="1">
    <source>
        <dbReference type="ARBA" id="ARBA00022729"/>
    </source>
</evidence>
<protein>
    <submittedName>
        <fullName evidence="3">Extracellular solute-binding protein</fullName>
    </submittedName>
</protein>
<dbReference type="RefSeq" id="WP_193083064.1">
    <property type="nucleotide sequence ID" value="NZ_CP045201.1"/>
</dbReference>
<feature type="chain" id="PRO_5032320212" evidence="2">
    <location>
        <begin position="26"/>
        <end position="360"/>
    </location>
</feature>
<evidence type="ECO:0000313" key="4">
    <source>
        <dbReference type="Proteomes" id="UP000594118"/>
    </source>
</evidence>
<proteinExistence type="predicted"/>
<keyword evidence="4" id="KW-1185">Reference proteome</keyword>
<evidence type="ECO:0000256" key="2">
    <source>
        <dbReference type="SAM" id="SignalP"/>
    </source>
</evidence>
<accession>A0A7L9WLE7</accession>
<dbReference type="GO" id="GO:0030288">
    <property type="term" value="C:outer membrane-bounded periplasmic space"/>
    <property type="evidence" value="ECO:0007669"/>
    <property type="project" value="TreeGrafter"/>
</dbReference>
<dbReference type="Gene3D" id="3.40.190.10">
    <property type="entry name" value="Periplasmic binding protein-like II"/>
    <property type="match status" value="2"/>
</dbReference>
<gene>
    <name evidence="3" type="ORF">F3W81_07900</name>
</gene>
<feature type="signal peptide" evidence="2">
    <location>
        <begin position="1"/>
        <end position="25"/>
    </location>
</feature>
<organism evidence="3 4">
    <name type="scientific">Pseudooceanicola spongiae</name>
    <dbReference type="NCBI Taxonomy" id="2613965"/>
    <lineage>
        <taxon>Bacteria</taxon>
        <taxon>Pseudomonadati</taxon>
        <taxon>Pseudomonadota</taxon>
        <taxon>Alphaproteobacteria</taxon>
        <taxon>Rhodobacterales</taxon>
        <taxon>Paracoccaceae</taxon>
        <taxon>Pseudooceanicola</taxon>
    </lineage>
</organism>
<evidence type="ECO:0000313" key="3">
    <source>
        <dbReference type="EMBL" id="QOL80743.1"/>
    </source>
</evidence>
<dbReference type="AlphaFoldDB" id="A0A7L9WLE7"/>
<sequence>MNWAPLRRAFLALSLSLSLATPLRAQEAVARFVGAGLGAGPGSVRELLVRSTTDLAILAPALEAFVALNPALALTYEQWGSNALYDVSLAGCQGQGASADVVFSSGVHQMVDLVNRACASPYASPVTEALAPARRWRDELWGITHEPAVIIYNTALVPAAEAPRTRFGLLDLMRRPNSPYRGKIATYDIESSGLGYLFSFMDSLEATTFGGLLEGFARTEAVATCCSNEIIEGVAEGRYLIAYNVLGSYVAAVHGPNIGVIQPEDYTFFLSRAFMIPKGAAQKDGAAALLEFLLSPGGQAILAQSSLVQRLDGDVSSLSESAQRPIAIDPKLLIAMDQHRRQRFVAQWRATFGTSLRTGP</sequence>
<dbReference type="PANTHER" id="PTHR30006:SF25">
    <property type="entry name" value="PHOSPHOGLYCERATE TRANSPORT REGULATORY PROTEIN PGTC"/>
    <property type="match status" value="1"/>
</dbReference>
<keyword evidence="1 2" id="KW-0732">Signal</keyword>
<dbReference type="KEGG" id="pshq:F3W81_07900"/>
<dbReference type="PANTHER" id="PTHR30006">
    <property type="entry name" value="THIAMINE-BINDING PERIPLASMIC PROTEIN-RELATED"/>
    <property type="match status" value="1"/>
</dbReference>
<dbReference type="EMBL" id="CP045201">
    <property type="protein sequence ID" value="QOL80743.1"/>
    <property type="molecule type" value="Genomic_DNA"/>
</dbReference>
<dbReference type="Pfam" id="PF01547">
    <property type="entry name" value="SBP_bac_1"/>
    <property type="match status" value="1"/>
</dbReference>
<name>A0A7L9WLE7_9RHOB</name>